<accession>A0A3P3DQ01</accession>
<reference evidence="1 2" key="1">
    <citation type="submission" date="2018-11" db="EMBL/GenBank/DDBJ databases">
        <title>Gemmobacter sp. nov., YIM 102744-1 draft genome.</title>
        <authorList>
            <person name="Li G."/>
            <person name="Jiang Y."/>
        </authorList>
    </citation>
    <scope>NUCLEOTIDE SEQUENCE [LARGE SCALE GENOMIC DNA]</scope>
    <source>
        <strain evidence="1 2">YIM 102744-1</strain>
    </source>
</reference>
<dbReference type="Proteomes" id="UP000282125">
    <property type="component" value="Unassembled WGS sequence"/>
</dbReference>
<gene>
    <name evidence="1" type="ORF">EG244_06210</name>
</gene>
<keyword evidence="2" id="KW-1185">Reference proteome</keyword>
<evidence type="ECO:0000313" key="1">
    <source>
        <dbReference type="EMBL" id="RRH76347.1"/>
    </source>
</evidence>
<dbReference type="OrthoDB" id="7862028at2"/>
<dbReference type="Pfam" id="PF20107">
    <property type="entry name" value="DUF6497"/>
    <property type="match status" value="1"/>
</dbReference>
<comment type="caution">
    <text evidence="1">The sequence shown here is derived from an EMBL/GenBank/DDBJ whole genome shotgun (WGS) entry which is preliminary data.</text>
</comment>
<dbReference type="EMBL" id="RRAZ01000007">
    <property type="protein sequence ID" value="RRH76347.1"/>
    <property type="molecule type" value="Genomic_DNA"/>
</dbReference>
<dbReference type="AlphaFoldDB" id="A0A3P3DQ01"/>
<evidence type="ECO:0000313" key="2">
    <source>
        <dbReference type="Proteomes" id="UP000282125"/>
    </source>
</evidence>
<dbReference type="RefSeq" id="WP_124964150.1">
    <property type="nucleotide sequence ID" value="NZ_RRAZ01000007.1"/>
</dbReference>
<sequence>MRAAAIVILLGTALPVSGQEQIPVPSGQAVRFQDVILNQPGPMGLSARFRFIAPAISREGGAISFETASSDMEYLCNSFALPKVTTGTGPVPAQIIVSMSDIPVNFGEITPEATQFFEAFSIAGDACLWEQF</sequence>
<dbReference type="InterPro" id="IPR045467">
    <property type="entry name" value="DUF6497"/>
</dbReference>
<proteinExistence type="predicted"/>
<organism evidence="1 2">
    <name type="scientific">Falsigemmobacter faecalis</name>
    <dbReference type="NCBI Taxonomy" id="2488730"/>
    <lineage>
        <taxon>Bacteria</taxon>
        <taxon>Pseudomonadati</taxon>
        <taxon>Pseudomonadota</taxon>
        <taxon>Alphaproteobacteria</taxon>
        <taxon>Rhodobacterales</taxon>
        <taxon>Paracoccaceae</taxon>
        <taxon>Falsigemmobacter</taxon>
    </lineage>
</organism>
<protein>
    <submittedName>
        <fullName evidence="1">Acetolactate synthase</fullName>
    </submittedName>
</protein>
<name>A0A3P3DQ01_9RHOB</name>